<feature type="transmembrane region" description="Helical" evidence="1">
    <location>
        <begin position="42"/>
        <end position="63"/>
    </location>
</feature>
<gene>
    <name evidence="2" type="ORF">SAMN05444401_1651</name>
</gene>
<evidence type="ECO:0000313" key="3">
    <source>
        <dbReference type="Proteomes" id="UP000184080"/>
    </source>
</evidence>
<sequence>MRKDIKNSFIKNTLYLYIIVNLSVIIYYFIKRVLLKDPYHTSLQLFIYIIFGGIGIISSYLALKGKGIGIYGIIGATTISCFFNSAYRAFTMNSLLLNGMIFLTVIVYSFYFIIYINNYK</sequence>
<keyword evidence="1" id="KW-0472">Membrane</keyword>
<proteinExistence type="predicted"/>
<evidence type="ECO:0000256" key="1">
    <source>
        <dbReference type="SAM" id="Phobius"/>
    </source>
</evidence>
<name>A0A1M6EQ25_9CLOT</name>
<accession>A0A1M6EQ25</accession>
<reference evidence="2 3" key="1">
    <citation type="submission" date="2016-11" db="EMBL/GenBank/DDBJ databases">
        <authorList>
            <person name="Jaros S."/>
            <person name="Januszkiewicz K."/>
            <person name="Wedrychowicz H."/>
        </authorList>
    </citation>
    <scope>NUCLEOTIDE SEQUENCE [LARGE SCALE GENOMIC DNA]</scope>
    <source>
        <strain evidence="2 3">DSM 21864</strain>
    </source>
</reference>
<dbReference type="Proteomes" id="UP000184080">
    <property type="component" value="Unassembled WGS sequence"/>
</dbReference>
<keyword evidence="1" id="KW-1133">Transmembrane helix</keyword>
<dbReference type="EMBL" id="FQZO01000002">
    <property type="protein sequence ID" value="SHI87459.1"/>
    <property type="molecule type" value="Genomic_DNA"/>
</dbReference>
<organism evidence="2 3">
    <name type="scientific">Clostridium amylolyticum</name>
    <dbReference type="NCBI Taxonomy" id="1121298"/>
    <lineage>
        <taxon>Bacteria</taxon>
        <taxon>Bacillati</taxon>
        <taxon>Bacillota</taxon>
        <taxon>Clostridia</taxon>
        <taxon>Eubacteriales</taxon>
        <taxon>Clostridiaceae</taxon>
        <taxon>Clostridium</taxon>
    </lineage>
</organism>
<evidence type="ECO:0000313" key="2">
    <source>
        <dbReference type="EMBL" id="SHI87459.1"/>
    </source>
</evidence>
<feature type="transmembrane region" description="Helical" evidence="1">
    <location>
        <begin position="12"/>
        <end position="30"/>
    </location>
</feature>
<keyword evidence="1" id="KW-0812">Transmembrane</keyword>
<feature type="transmembrane region" description="Helical" evidence="1">
    <location>
        <begin position="70"/>
        <end position="90"/>
    </location>
</feature>
<protein>
    <submittedName>
        <fullName evidence="2">Uncharacterized protein</fullName>
    </submittedName>
</protein>
<feature type="transmembrane region" description="Helical" evidence="1">
    <location>
        <begin position="96"/>
        <end position="116"/>
    </location>
</feature>
<dbReference type="AlphaFoldDB" id="A0A1M6EQ25"/>
<keyword evidence="3" id="KW-1185">Reference proteome</keyword>